<evidence type="ECO:0000259" key="2">
    <source>
        <dbReference type="Pfam" id="PF04073"/>
    </source>
</evidence>
<dbReference type="Pfam" id="PF04073">
    <property type="entry name" value="tRNA_edit"/>
    <property type="match status" value="1"/>
</dbReference>
<feature type="domain" description="YbaK/aminoacyl-tRNA synthetase-associated" evidence="2">
    <location>
        <begin position="42"/>
        <end position="144"/>
    </location>
</feature>
<sequence length="162" mass="18048">MFVKDTLLPLLQEHHISYQLYAHEALGHGDIDIELPDMQGVILKNLVLTNKTHELYMFTLPLSYRADLKALSNALGVPRFSFASVSDLAFMGIPAGHVSPLCLFNDLGLTVHYVQPVEMDGIELVNCHPLDNHFSIDIKRTDLEALVQESGHTITKVEGTLK</sequence>
<reference evidence="3" key="1">
    <citation type="journal article" date="2021" name="PeerJ">
        <title>Extensive microbial diversity within the chicken gut microbiome revealed by metagenomics and culture.</title>
        <authorList>
            <person name="Gilroy R."/>
            <person name="Ravi A."/>
            <person name="Getino M."/>
            <person name="Pursley I."/>
            <person name="Horton D.L."/>
            <person name="Alikhan N.F."/>
            <person name="Baker D."/>
            <person name="Gharbi K."/>
            <person name="Hall N."/>
            <person name="Watson M."/>
            <person name="Adriaenssens E.M."/>
            <person name="Foster-Nyarko E."/>
            <person name="Jarju S."/>
            <person name="Secka A."/>
            <person name="Antonio M."/>
            <person name="Oren A."/>
            <person name="Chaudhuri R.R."/>
            <person name="La Ragione R."/>
            <person name="Hildebrand F."/>
            <person name="Pallen M.J."/>
        </authorList>
    </citation>
    <scope>NUCLEOTIDE SEQUENCE</scope>
    <source>
        <strain evidence="3">378</strain>
    </source>
</reference>
<dbReference type="SUPFAM" id="SSF55826">
    <property type="entry name" value="YbaK/ProRS associated domain"/>
    <property type="match status" value="1"/>
</dbReference>
<comment type="caution">
    <text evidence="3">The sequence shown here is derived from an EMBL/GenBank/DDBJ whole genome shotgun (WGS) entry which is preliminary data.</text>
</comment>
<dbReference type="PANTHER" id="PTHR31423:SF3">
    <property type="entry name" value="PROLYL-TRNA SYNTHETASE ASSOCIATED DOMAIN-CONTAINING PROTEIN 1-RELATED"/>
    <property type="match status" value="1"/>
</dbReference>
<organism evidence="3 4">
    <name type="scientific">Candidatus Anaerobiospirillum pullicola</name>
    <dbReference type="NCBI Taxonomy" id="2838451"/>
    <lineage>
        <taxon>Bacteria</taxon>
        <taxon>Pseudomonadati</taxon>
        <taxon>Pseudomonadota</taxon>
        <taxon>Gammaproteobacteria</taxon>
        <taxon>Aeromonadales</taxon>
        <taxon>Succinivibrionaceae</taxon>
        <taxon>Anaerobiospirillum</taxon>
    </lineage>
</organism>
<evidence type="ECO:0000313" key="3">
    <source>
        <dbReference type="EMBL" id="MBU3843628.1"/>
    </source>
</evidence>
<evidence type="ECO:0000256" key="1">
    <source>
        <dbReference type="ARBA" id="ARBA00010201"/>
    </source>
</evidence>
<dbReference type="AlphaFoldDB" id="A0A948WYB4"/>
<proteinExistence type="inferred from homology"/>
<evidence type="ECO:0000313" key="4">
    <source>
        <dbReference type="Proteomes" id="UP000733611"/>
    </source>
</evidence>
<dbReference type="GO" id="GO:0002161">
    <property type="term" value="F:aminoacyl-tRNA deacylase activity"/>
    <property type="evidence" value="ECO:0007669"/>
    <property type="project" value="InterPro"/>
</dbReference>
<dbReference type="EMBL" id="JAHLFE010000036">
    <property type="protein sequence ID" value="MBU3843628.1"/>
    <property type="molecule type" value="Genomic_DNA"/>
</dbReference>
<dbReference type="InterPro" id="IPR007214">
    <property type="entry name" value="YbaK/aa-tRNA-synth-assoc-dom"/>
</dbReference>
<reference evidence="3" key="2">
    <citation type="submission" date="2021-04" db="EMBL/GenBank/DDBJ databases">
        <authorList>
            <person name="Gilroy R."/>
        </authorList>
    </citation>
    <scope>NUCLEOTIDE SEQUENCE</scope>
    <source>
        <strain evidence="3">378</strain>
    </source>
</reference>
<comment type="similarity">
    <text evidence="1">Belongs to the PRORSD1 family.</text>
</comment>
<name>A0A948WYB4_9GAMM</name>
<accession>A0A948WYB4</accession>
<protein>
    <recommendedName>
        <fullName evidence="2">YbaK/aminoacyl-tRNA synthetase-associated domain-containing protein</fullName>
    </recommendedName>
</protein>
<gene>
    <name evidence="3" type="ORF">H9847_01960</name>
</gene>
<dbReference type="Proteomes" id="UP000733611">
    <property type="component" value="Unassembled WGS sequence"/>
</dbReference>
<dbReference type="PANTHER" id="PTHR31423">
    <property type="entry name" value="YBAK DOMAIN-CONTAINING PROTEIN"/>
    <property type="match status" value="1"/>
</dbReference>
<dbReference type="InterPro" id="IPR040285">
    <property type="entry name" value="ProX/PRXD1"/>
</dbReference>
<dbReference type="Gene3D" id="3.90.960.10">
    <property type="entry name" value="YbaK/aminoacyl-tRNA synthetase-associated domain"/>
    <property type="match status" value="1"/>
</dbReference>
<dbReference type="InterPro" id="IPR036754">
    <property type="entry name" value="YbaK/aa-tRNA-synt-asso_dom_sf"/>
</dbReference>